<reference evidence="1" key="1">
    <citation type="journal article" date="2019" name="BMC Genomics">
        <title>A new reference genome for Sorghum bicolor reveals high levels of sequence similarity between sweet and grain genotypes: implications for the genetics of sugar metabolism.</title>
        <authorList>
            <person name="Cooper E.A."/>
            <person name="Brenton Z.W."/>
            <person name="Flinn B.S."/>
            <person name="Jenkins J."/>
            <person name="Shu S."/>
            <person name="Flowers D."/>
            <person name="Luo F."/>
            <person name="Wang Y."/>
            <person name="Xia P."/>
            <person name="Barry K."/>
            <person name="Daum C."/>
            <person name="Lipzen A."/>
            <person name="Yoshinaga Y."/>
            <person name="Schmutz J."/>
            <person name="Saski C."/>
            <person name="Vermerris W."/>
            <person name="Kresovich S."/>
        </authorList>
    </citation>
    <scope>NUCLEOTIDE SEQUENCE</scope>
</reference>
<evidence type="ECO:0000313" key="1">
    <source>
        <dbReference type="EMBL" id="KAG0535306.1"/>
    </source>
</evidence>
<protein>
    <submittedName>
        <fullName evidence="1">Uncharacterized protein</fullName>
    </submittedName>
</protein>
<dbReference type="EMBL" id="CM027683">
    <property type="protein sequence ID" value="KAG0535306.1"/>
    <property type="molecule type" value="Genomic_DNA"/>
</dbReference>
<organism evidence="1 2">
    <name type="scientific">Sorghum bicolor</name>
    <name type="common">Sorghum</name>
    <name type="synonym">Sorghum vulgare</name>
    <dbReference type="NCBI Taxonomy" id="4558"/>
    <lineage>
        <taxon>Eukaryota</taxon>
        <taxon>Viridiplantae</taxon>
        <taxon>Streptophyta</taxon>
        <taxon>Embryophyta</taxon>
        <taxon>Tracheophyta</taxon>
        <taxon>Spermatophyta</taxon>
        <taxon>Magnoliopsida</taxon>
        <taxon>Liliopsida</taxon>
        <taxon>Poales</taxon>
        <taxon>Poaceae</taxon>
        <taxon>PACMAD clade</taxon>
        <taxon>Panicoideae</taxon>
        <taxon>Andropogonodae</taxon>
        <taxon>Andropogoneae</taxon>
        <taxon>Sorghinae</taxon>
        <taxon>Sorghum</taxon>
    </lineage>
</organism>
<sequence>MRPRCNVAPYLPGRGRWAIKKAYGLDQWPSLHLVGALVYHLPKCQF</sequence>
<comment type="caution">
    <text evidence="1">The sequence shown here is derived from an EMBL/GenBank/DDBJ whole genome shotgun (WGS) entry which is preliminary data.</text>
</comment>
<name>A0A921R7X7_SORBI</name>
<dbReference type="Proteomes" id="UP000807115">
    <property type="component" value="Chromosome 4"/>
</dbReference>
<accession>A0A921R7X7</accession>
<evidence type="ECO:0000313" key="2">
    <source>
        <dbReference type="Proteomes" id="UP000807115"/>
    </source>
</evidence>
<dbReference type="AlphaFoldDB" id="A0A921R7X7"/>
<gene>
    <name evidence="1" type="ORF">BDA96_04G355200</name>
</gene>
<proteinExistence type="predicted"/>
<reference evidence="1" key="2">
    <citation type="submission" date="2020-10" db="EMBL/GenBank/DDBJ databases">
        <authorList>
            <person name="Cooper E.A."/>
            <person name="Brenton Z.W."/>
            <person name="Flinn B.S."/>
            <person name="Jenkins J."/>
            <person name="Shu S."/>
            <person name="Flowers D."/>
            <person name="Luo F."/>
            <person name="Wang Y."/>
            <person name="Xia P."/>
            <person name="Barry K."/>
            <person name="Daum C."/>
            <person name="Lipzen A."/>
            <person name="Yoshinaga Y."/>
            <person name="Schmutz J."/>
            <person name="Saski C."/>
            <person name="Vermerris W."/>
            <person name="Kresovich S."/>
        </authorList>
    </citation>
    <scope>NUCLEOTIDE SEQUENCE</scope>
</reference>